<feature type="non-terminal residue" evidence="8">
    <location>
        <position position="93"/>
    </location>
</feature>
<evidence type="ECO:0000259" key="7">
    <source>
        <dbReference type="Pfam" id="PF02769"/>
    </source>
</evidence>
<dbReference type="GO" id="GO:0004637">
    <property type="term" value="F:phosphoribosylamine-glycine ligase activity"/>
    <property type="evidence" value="ECO:0007669"/>
    <property type="project" value="TreeGrafter"/>
</dbReference>
<dbReference type="PANTHER" id="PTHR10520:SF12">
    <property type="entry name" value="TRIFUNCTIONAL PURINE BIOSYNTHETIC PROTEIN ADENOSINE-3"/>
    <property type="match status" value="1"/>
</dbReference>
<dbReference type="UniPathway" id="UPA00074">
    <property type="reaction ID" value="UER00129"/>
</dbReference>
<evidence type="ECO:0000256" key="2">
    <source>
        <dbReference type="ARBA" id="ARBA00013047"/>
    </source>
</evidence>
<keyword evidence="4" id="KW-0547">Nucleotide-binding</keyword>
<evidence type="ECO:0000256" key="4">
    <source>
        <dbReference type="ARBA" id="ARBA00022741"/>
    </source>
</evidence>
<feature type="domain" description="PurM-like C-terminal" evidence="7">
    <location>
        <begin position="32"/>
        <end position="92"/>
    </location>
</feature>
<dbReference type="GO" id="GO:0004641">
    <property type="term" value="F:phosphoribosylformylglycinamidine cyclo-ligase activity"/>
    <property type="evidence" value="ECO:0007669"/>
    <property type="project" value="UniProtKB-EC"/>
</dbReference>
<keyword evidence="3 8" id="KW-0436">Ligase</keyword>
<accession>A0A392PKC9</accession>
<proteinExistence type="predicted"/>
<name>A0A392PKC9_9FABA</name>
<dbReference type="GO" id="GO:0006189">
    <property type="term" value="P:'de novo' IMP biosynthetic process"/>
    <property type="evidence" value="ECO:0007669"/>
    <property type="project" value="UniProtKB-UniPathway"/>
</dbReference>
<evidence type="ECO:0000256" key="5">
    <source>
        <dbReference type="ARBA" id="ARBA00022840"/>
    </source>
</evidence>
<feature type="chain" id="PRO_5017480895" description="phosphoribosylformylglycinamidine cyclo-ligase" evidence="6">
    <location>
        <begin position="30"/>
        <end position="93"/>
    </location>
</feature>
<dbReference type="GO" id="GO:0046084">
    <property type="term" value="P:adenine biosynthetic process"/>
    <property type="evidence" value="ECO:0007669"/>
    <property type="project" value="TreeGrafter"/>
</dbReference>
<dbReference type="GO" id="GO:0005524">
    <property type="term" value="F:ATP binding"/>
    <property type="evidence" value="ECO:0007669"/>
    <property type="project" value="UniProtKB-KW"/>
</dbReference>
<evidence type="ECO:0000256" key="1">
    <source>
        <dbReference type="ARBA" id="ARBA00004686"/>
    </source>
</evidence>
<evidence type="ECO:0000313" key="9">
    <source>
        <dbReference type="Proteomes" id="UP000265520"/>
    </source>
</evidence>
<evidence type="ECO:0000313" key="8">
    <source>
        <dbReference type="EMBL" id="MCI12274.1"/>
    </source>
</evidence>
<dbReference type="InterPro" id="IPR004733">
    <property type="entry name" value="PurM_cligase"/>
</dbReference>
<keyword evidence="5" id="KW-0067">ATP-binding</keyword>
<dbReference type="SUPFAM" id="SSF56042">
    <property type="entry name" value="PurM C-terminal domain-like"/>
    <property type="match status" value="1"/>
</dbReference>
<comment type="caution">
    <text evidence="8">The sequence shown here is derived from an EMBL/GenBank/DDBJ whole genome shotgun (WGS) entry which is preliminary data.</text>
</comment>
<dbReference type="InterPro" id="IPR010918">
    <property type="entry name" value="PurM-like_C_dom"/>
</dbReference>
<dbReference type="GO" id="GO:0005829">
    <property type="term" value="C:cytosol"/>
    <property type="evidence" value="ECO:0007669"/>
    <property type="project" value="TreeGrafter"/>
</dbReference>
<protein>
    <recommendedName>
        <fullName evidence="2">phosphoribosylformylglycinamidine cyclo-ligase</fullName>
        <ecNumber evidence="2">6.3.3.1</ecNumber>
    </recommendedName>
</protein>
<dbReference type="InterPro" id="IPR036676">
    <property type="entry name" value="PurM-like_C_sf"/>
</dbReference>
<dbReference type="PANTHER" id="PTHR10520">
    <property type="entry name" value="TRIFUNCTIONAL PURINE BIOSYNTHETIC PROTEIN ADENOSINE-3-RELATED"/>
    <property type="match status" value="1"/>
</dbReference>
<dbReference type="AlphaFoldDB" id="A0A392PKC9"/>
<sequence>MGRTLPLVTLLLVCHPVEFILTASHLVLAQSGLQLKDKLPGGDITIAEALMAPTTIYVKQVLDIVSKGGVKGIAHITGGGFTDNIPRVFPEGL</sequence>
<keyword evidence="6" id="KW-0732">Signal</keyword>
<comment type="pathway">
    <text evidence="1">Purine metabolism; IMP biosynthesis via de novo pathway; 5-amino-1-(5-phospho-D-ribosyl)imidazole from N(2)-formyl-N(1)-(5-phospho-D-ribosyl)glycinamide: step 2/2.</text>
</comment>
<dbReference type="EC" id="6.3.3.1" evidence="2"/>
<organism evidence="8 9">
    <name type="scientific">Trifolium medium</name>
    <dbReference type="NCBI Taxonomy" id="97028"/>
    <lineage>
        <taxon>Eukaryota</taxon>
        <taxon>Viridiplantae</taxon>
        <taxon>Streptophyta</taxon>
        <taxon>Embryophyta</taxon>
        <taxon>Tracheophyta</taxon>
        <taxon>Spermatophyta</taxon>
        <taxon>Magnoliopsida</taxon>
        <taxon>eudicotyledons</taxon>
        <taxon>Gunneridae</taxon>
        <taxon>Pentapetalae</taxon>
        <taxon>rosids</taxon>
        <taxon>fabids</taxon>
        <taxon>Fabales</taxon>
        <taxon>Fabaceae</taxon>
        <taxon>Papilionoideae</taxon>
        <taxon>50 kb inversion clade</taxon>
        <taxon>NPAAA clade</taxon>
        <taxon>Hologalegina</taxon>
        <taxon>IRL clade</taxon>
        <taxon>Trifolieae</taxon>
        <taxon>Trifolium</taxon>
    </lineage>
</organism>
<keyword evidence="9" id="KW-1185">Reference proteome</keyword>
<dbReference type="Proteomes" id="UP000265520">
    <property type="component" value="Unassembled WGS sequence"/>
</dbReference>
<dbReference type="Gene3D" id="3.90.650.10">
    <property type="entry name" value="PurM-like C-terminal domain"/>
    <property type="match status" value="1"/>
</dbReference>
<feature type="signal peptide" evidence="6">
    <location>
        <begin position="1"/>
        <end position="29"/>
    </location>
</feature>
<reference evidence="8 9" key="1">
    <citation type="journal article" date="2018" name="Front. Plant Sci.">
        <title>Red Clover (Trifolium pratense) and Zigzag Clover (T. medium) - A Picture of Genomic Similarities and Differences.</title>
        <authorList>
            <person name="Dluhosova J."/>
            <person name="Istvanek J."/>
            <person name="Nedelnik J."/>
            <person name="Repkova J."/>
        </authorList>
    </citation>
    <scope>NUCLEOTIDE SEQUENCE [LARGE SCALE GENOMIC DNA]</scope>
    <source>
        <strain evidence="9">cv. 10/8</strain>
        <tissue evidence="8">Leaf</tissue>
    </source>
</reference>
<dbReference type="Pfam" id="PF02769">
    <property type="entry name" value="AIRS_C"/>
    <property type="match status" value="1"/>
</dbReference>
<evidence type="ECO:0000256" key="6">
    <source>
        <dbReference type="SAM" id="SignalP"/>
    </source>
</evidence>
<evidence type="ECO:0000256" key="3">
    <source>
        <dbReference type="ARBA" id="ARBA00022598"/>
    </source>
</evidence>
<dbReference type="EMBL" id="LXQA010083506">
    <property type="protein sequence ID" value="MCI12274.1"/>
    <property type="molecule type" value="Genomic_DNA"/>
</dbReference>